<dbReference type="RefSeq" id="WP_225550380.1">
    <property type="nucleotide sequence ID" value="NZ_BAABZC010000001.1"/>
</dbReference>
<evidence type="ECO:0008006" key="2">
    <source>
        <dbReference type="Google" id="ProtNLM"/>
    </source>
</evidence>
<dbReference type="EMBL" id="CACRSU010000011">
    <property type="protein sequence ID" value="VYS89151.1"/>
    <property type="molecule type" value="Genomic_DNA"/>
</dbReference>
<accession>A0A6N2SAA4</accession>
<evidence type="ECO:0000313" key="1">
    <source>
        <dbReference type="EMBL" id="VYS89151.1"/>
    </source>
</evidence>
<sequence>MRENTVPGVYLLNIDMGCEQAKEEFKRMGFTDGEKQDFQGFTPQALSVTPLWLVWHGTIHNGNMLLKSDEELIPLGISSKTELPIRRLSEIVREYSHRAGRYQDETENGDYSLERLCRFERTSEKCMTAVRQDGWELAHVPEEVKTPEMCRLALDNSADLAYENLELLHYVPFPDICLEYIKANNGCGDVELPEVLSALAPGVIDSRIADYAIEQDGRCLGVLPAHLQTVERAEKAVKEAGTEALAGEKVRAELKTEGLYRKCAEHSWMSFALLPKAERSPEICLLAAKLYPQETAKRPDLIPESVKNGCNVYSLCKMMEARTGEKFTYQQMTDFYNGKPLNVRRMEMPDGVQKDKAVKFDKEKQEFSFSAIRQERKRGLRM</sequence>
<dbReference type="AlphaFoldDB" id="A0A6N2SAA4"/>
<gene>
    <name evidence="1" type="ORF">BILFYP9_00978</name>
</gene>
<dbReference type="GeneID" id="82186997"/>
<protein>
    <recommendedName>
        <fullName evidence="2">DUF4116 domain-containing protein</fullName>
    </recommendedName>
</protein>
<reference evidence="1" key="1">
    <citation type="submission" date="2019-11" db="EMBL/GenBank/DDBJ databases">
        <authorList>
            <person name="Feng L."/>
        </authorList>
    </citation>
    <scope>NUCLEOTIDE SEQUENCE</scope>
    <source>
        <strain evidence="1">BintestinalisLFYP9</strain>
    </source>
</reference>
<proteinExistence type="predicted"/>
<name>A0A6N2SAA4_9BACE</name>
<organism evidence="1">
    <name type="scientific">Bacteroides intestinalis</name>
    <dbReference type="NCBI Taxonomy" id="329854"/>
    <lineage>
        <taxon>Bacteria</taxon>
        <taxon>Pseudomonadati</taxon>
        <taxon>Bacteroidota</taxon>
        <taxon>Bacteroidia</taxon>
        <taxon>Bacteroidales</taxon>
        <taxon>Bacteroidaceae</taxon>
        <taxon>Bacteroides</taxon>
    </lineage>
</organism>